<evidence type="ECO:0000313" key="2">
    <source>
        <dbReference type="EMBL" id="KAK5983773.1"/>
    </source>
</evidence>
<gene>
    <name evidence="2" type="ORF">GCK32_018497</name>
</gene>
<evidence type="ECO:0000256" key="1">
    <source>
        <dbReference type="SAM" id="MobiDB-lite"/>
    </source>
</evidence>
<feature type="region of interest" description="Disordered" evidence="1">
    <location>
        <begin position="46"/>
        <end position="74"/>
    </location>
</feature>
<proteinExistence type="predicted"/>
<dbReference type="AlphaFoldDB" id="A0AAN8G910"/>
<sequence>AVTRSTSKEPPIKEAKAVITEQLAAQLTPSTREAMAVAKEAAKLVKTVTPSEQSTPEHRQPEYSPEINFEEGND</sequence>
<reference evidence="2 3" key="1">
    <citation type="submission" date="2019-10" db="EMBL/GenBank/DDBJ databases">
        <title>Assembly and Annotation for the nematode Trichostrongylus colubriformis.</title>
        <authorList>
            <person name="Martin J."/>
        </authorList>
    </citation>
    <scope>NUCLEOTIDE SEQUENCE [LARGE SCALE GENOMIC DNA]</scope>
    <source>
        <strain evidence="2">G859</strain>
        <tissue evidence="2">Whole worm</tissue>
    </source>
</reference>
<feature type="non-terminal residue" evidence="2">
    <location>
        <position position="1"/>
    </location>
</feature>
<protein>
    <submittedName>
        <fullName evidence="2">Uncharacterized protein</fullName>
    </submittedName>
</protein>
<organism evidence="2 3">
    <name type="scientific">Trichostrongylus colubriformis</name>
    <name type="common">Black scour worm</name>
    <dbReference type="NCBI Taxonomy" id="6319"/>
    <lineage>
        <taxon>Eukaryota</taxon>
        <taxon>Metazoa</taxon>
        <taxon>Ecdysozoa</taxon>
        <taxon>Nematoda</taxon>
        <taxon>Chromadorea</taxon>
        <taxon>Rhabditida</taxon>
        <taxon>Rhabditina</taxon>
        <taxon>Rhabditomorpha</taxon>
        <taxon>Strongyloidea</taxon>
        <taxon>Trichostrongylidae</taxon>
        <taxon>Trichostrongylus</taxon>
    </lineage>
</organism>
<name>A0AAN8G910_TRICO</name>
<keyword evidence="3" id="KW-1185">Reference proteome</keyword>
<dbReference type="Proteomes" id="UP001331761">
    <property type="component" value="Unassembled WGS sequence"/>
</dbReference>
<accession>A0AAN8G910</accession>
<comment type="caution">
    <text evidence="2">The sequence shown here is derived from an EMBL/GenBank/DDBJ whole genome shotgun (WGS) entry which is preliminary data.</text>
</comment>
<evidence type="ECO:0000313" key="3">
    <source>
        <dbReference type="Proteomes" id="UP001331761"/>
    </source>
</evidence>
<dbReference type="EMBL" id="WIXE01003632">
    <property type="protein sequence ID" value="KAK5983773.1"/>
    <property type="molecule type" value="Genomic_DNA"/>
</dbReference>